<feature type="domain" description="HAMP" evidence="26">
    <location>
        <begin position="340"/>
        <end position="393"/>
    </location>
</feature>
<dbReference type="Gene3D" id="1.20.120.160">
    <property type="entry name" value="HPT domain"/>
    <property type="match status" value="1"/>
</dbReference>
<dbReference type="InterPro" id="IPR003018">
    <property type="entry name" value="GAF"/>
</dbReference>
<evidence type="ECO:0000256" key="21">
    <source>
        <dbReference type="SAM" id="Phobius"/>
    </source>
</evidence>
<feature type="domain" description="Histidine kinase" evidence="22">
    <location>
        <begin position="707"/>
        <end position="936"/>
    </location>
</feature>
<dbReference type="PROSITE" id="PS50885">
    <property type="entry name" value="HAMP"/>
    <property type="match status" value="1"/>
</dbReference>
<evidence type="ECO:0000259" key="26">
    <source>
        <dbReference type="PROSITE" id="PS50885"/>
    </source>
</evidence>
<evidence type="ECO:0000256" key="13">
    <source>
        <dbReference type="ARBA" id="ARBA00023012"/>
    </source>
</evidence>
<proteinExistence type="inferred from homology"/>
<dbReference type="PROSITE" id="PS50109">
    <property type="entry name" value="HIS_KIN"/>
    <property type="match status" value="1"/>
</dbReference>
<dbReference type="Pfam" id="PF08447">
    <property type="entry name" value="PAS_3"/>
    <property type="match status" value="1"/>
</dbReference>
<dbReference type="SMART" id="SM00388">
    <property type="entry name" value="HisKA"/>
    <property type="match status" value="1"/>
</dbReference>
<dbReference type="SMART" id="SM00091">
    <property type="entry name" value="PAS"/>
    <property type="match status" value="1"/>
</dbReference>
<dbReference type="InterPro" id="IPR003661">
    <property type="entry name" value="HisK_dim/P_dom"/>
</dbReference>
<evidence type="ECO:0000256" key="16">
    <source>
        <dbReference type="ARBA" id="ARBA00068150"/>
    </source>
</evidence>
<feature type="domain" description="PAC" evidence="25">
    <location>
        <begin position="471"/>
        <end position="524"/>
    </location>
</feature>
<reference evidence="28 29" key="1">
    <citation type="submission" date="2020-04" db="EMBL/GenBank/DDBJ databases">
        <authorList>
            <person name="Basu S."/>
            <person name="Maruthanayagam V."/>
            <person name="Chakraborty S."/>
            <person name="Pramanik A."/>
            <person name="Mukherjee J."/>
            <person name="Brink B."/>
        </authorList>
    </citation>
    <scope>NUCLEOTIDE SEQUENCE [LARGE SCALE GENOMIC DNA]</scope>
    <source>
        <strain evidence="28 29">AP17</strain>
    </source>
</reference>
<evidence type="ECO:0000259" key="22">
    <source>
        <dbReference type="PROSITE" id="PS50109"/>
    </source>
</evidence>
<dbReference type="Pfam" id="PF00512">
    <property type="entry name" value="HisKA"/>
    <property type="match status" value="1"/>
</dbReference>
<keyword evidence="10" id="KW-0418">Kinase</keyword>
<keyword evidence="29" id="KW-1185">Reference proteome</keyword>
<dbReference type="GO" id="GO:0000155">
    <property type="term" value="F:phosphorelay sensor kinase activity"/>
    <property type="evidence" value="ECO:0007669"/>
    <property type="project" value="InterPro"/>
</dbReference>
<dbReference type="EMBL" id="CP051167">
    <property type="protein sequence ID" value="QIZ71708.1"/>
    <property type="molecule type" value="Genomic_DNA"/>
</dbReference>
<feature type="transmembrane region" description="Helical" evidence="21">
    <location>
        <begin position="316"/>
        <end position="338"/>
    </location>
</feature>
<dbReference type="SMART" id="SM00448">
    <property type="entry name" value="REC"/>
    <property type="match status" value="2"/>
</dbReference>
<dbReference type="SUPFAM" id="SSF47384">
    <property type="entry name" value="Homodimeric domain of signal transducing histidine kinase"/>
    <property type="match status" value="1"/>
</dbReference>
<dbReference type="PROSITE" id="PS50894">
    <property type="entry name" value="HPT"/>
    <property type="match status" value="1"/>
</dbReference>
<dbReference type="InterPro" id="IPR036641">
    <property type="entry name" value="HPT_dom_sf"/>
</dbReference>
<dbReference type="KEGG" id="oxy:HCG48_14885"/>
<keyword evidence="14 21" id="KW-0472">Membrane</keyword>
<dbReference type="InterPro" id="IPR011006">
    <property type="entry name" value="CheY-like_superfamily"/>
</dbReference>
<dbReference type="InterPro" id="IPR000014">
    <property type="entry name" value="PAS"/>
</dbReference>
<dbReference type="Proteomes" id="UP000500857">
    <property type="component" value="Chromosome"/>
</dbReference>
<keyword evidence="6 19" id="KW-0597">Phosphoprotein</keyword>
<dbReference type="CDD" id="cd06225">
    <property type="entry name" value="HAMP"/>
    <property type="match status" value="1"/>
</dbReference>
<feature type="domain" description="Response regulatory" evidence="23">
    <location>
        <begin position="1099"/>
        <end position="1216"/>
    </location>
</feature>
<evidence type="ECO:0000259" key="27">
    <source>
        <dbReference type="PROSITE" id="PS50894"/>
    </source>
</evidence>
<dbReference type="SUPFAM" id="SSF55874">
    <property type="entry name" value="ATPase domain of HSP90 chaperone/DNA topoisomerase II/histidine kinase"/>
    <property type="match status" value="1"/>
</dbReference>
<dbReference type="SMART" id="SM00304">
    <property type="entry name" value="HAMP"/>
    <property type="match status" value="1"/>
</dbReference>
<dbReference type="InterPro" id="IPR001789">
    <property type="entry name" value="Sig_transdc_resp-reg_receiver"/>
</dbReference>
<dbReference type="InterPro" id="IPR035965">
    <property type="entry name" value="PAS-like_dom_sf"/>
</dbReference>
<dbReference type="InterPro" id="IPR008207">
    <property type="entry name" value="Sig_transdc_His_kin_Hpt_dom"/>
</dbReference>
<dbReference type="InterPro" id="IPR003594">
    <property type="entry name" value="HATPase_dom"/>
</dbReference>
<organism evidence="28 29">
    <name type="scientific">Oxynema aestuarii AP17</name>
    <dbReference type="NCBI Taxonomy" id="2064643"/>
    <lineage>
        <taxon>Bacteria</taxon>
        <taxon>Bacillati</taxon>
        <taxon>Cyanobacteriota</taxon>
        <taxon>Cyanophyceae</taxon>
        <taxon>Oscillatoriophycideae</taxon>
        <taxon>Oscillatoriales</taxon>
        <taxon>Oscillatoriaceae</taxon>
        <taxon>Oxynema</taxon>
        <taxon>Oxynema aestuarii</taxon>
    </lineage>
</organism>
<dbReference type="CDD" id="cd00082">
    <property type="entry name" value="HisKA"/>
    <property type="match status" value="1"/>
</dbReference>
<dbReference type="SMART" id="SM00387">
    <property type="entry name" value="HATPase_c"/>
    <property type="match status" value="1"/>
</dbReference>
<dbReference type="PRINTS" id="PR00344">
    <property type="entry name" value="BCTRLSENSOR"/>
</dbReference>
<dbReference type="Gene3D" id="6.10.340.10">
    <property type="match status" value="1"/>
</dbReference>
<comment type="subunit">
    <text evidence="15">At low DSF concentrations, interacts with RpfF.</text>
</comment>
<keyword evidence="5" id="KW-1003">Cell membrane</keyword>
<name>A0A6H1TYL7_9CYAN</name>
<sequence length="1377" mass="152914">MKLRQKTLLILGAALVALNVVLYATASTILLDDFRQLEEKRVIQEVTRAIEALDDNLAELDSMAEYHAQWDDTYRFIDPGDDNYIASNFGNSTFSQLRLNFLSLFAPDGELVFGKAFDWERDREIPISPEIQGLARQLVEQLRARQDREETQKLAGLVLLPQGPLRISIQSILTSDGSGPSRGWLMMGRALNRSELQRLGELTQLPLKLHLWFPCEERQWGENCTPSDDSTIPANVRQAIAPFQRATSGQWQLGLPLPESLTLLTSDKLNTPIVMDRLGDDRIAAYVLLQDLFGRGVLVLEVDLDRDIYGQGRTSVRYLVGSLLAVGVVFSIVTLFLVEKLVLSRLSALSQNVERIGASGDLSQRIEVSGADELSHLAETIDNMLAALERSGRSAQESEDRYRLMAENSTDLIARQTPSGRYLYVSPACRSLLGYEPEELVGHSAYELFHPDDLQAIEKSHAAVLDGRVSYTMSYRMRRKDGNYVWFETTCRTIRDEEKGGVREVVAISRDISERQHTEDELRESEALIRTLYKITSSRKLNFNQRLQKLLAMGRQRFGLEIAILAKIEGDRYEILAAQSPKQAIAVGDVYDLNQTYCRETIRQSEPLYFESVMVSRWHKNPTLTPFGQEAYIGTAAIVNNEVYGTLSFSSSEPLNRPFKAVDRELLKLMAQWIGGELERRQAAEELARARDEALAATRAKSEFLATMSHEIRTPMNAVIGMTGLLLDTDLTPEQCDFVETIRNSGEALLTIINDILDFSKIESGKLELEQQPFNLRSCIEECLDLLGSKATEKNLELAYAIAPETPDTIAGDVTRLRQILINLLSNAVKFTDRGEVVVAVSAQAIAPSRKSPSKERSYELQFSVRDTGIGIPEERMNRLFKSFSQVDSSTTRQYGGTGLGLAIGKRLSELMGGTMWVESHPGEGSTFYFTTIAPAVESDATPNLDLNCFQGKRLLVVEESATIGDILGEQLQGWGLAVETIASGAEALARLQADRSFDGAIVDWSLPDMDAIAFAEAIGAISEEADFPLILLTTVGRQDTWIQSKGIQLVGWLNKPIKQSQLYNVLASLFGGAPLPTLRPGNGEVQIDPQLAQKLPLRILLAEDHLVNQKVALQILQRLGYRADVAGNGLEVLAALRRQRYDVVLMDVQMPEMDGLETTQAICREWADDVRPRIIAMTANAMLGDREACIEAGMNDYISKPIRMPELVQALSQCQSRVEVKNRVVTSSEVHYRTTLDPRTRVATNEGSAKTDDPASSGVTTLTPPPVLDAKMLDSLREIEALEELVELYLHEAPKLLTLMGAAIADSNAAALRESAHSLKSTSAALGANRLSELSKELEYLGRSGTTCDASPLFERVEREYARVKTALREEVEKSD</sequence>
<dbReference type="SUPFAM" id="SSF55785">
    <property type="entry name" value="PYP-like sensor domain (PAS domain)"/>
    <property type="match status" value="1"/>
</dbReference>
<dbReference type="PROSITE" id="PS50113">
    <property type="entry name" value="PAC"/>
    <property type="match status" value="1"/>
</dbReference>
<evidence type="ECO:0000256" key="10">
    <source>
        <dbReference type="ARBA" id="ARBA00022777"/>
    </source>
</evidence>
<dbReference type="SMART" id="SM00073">
    <property type="entry name" value="HPT"/>
    <property type="match status" value="1"/>
</dbReference>
<evidence type="ECO:0000256" key="17">
    <source>
        <dbReference type="ARBA" id="ARBA00074306"/>
    </source>
</evidence>
<evidence type="ECO:0000256" key="20">
    <source>
        <dbReference type="SAM" id="MobiDB-lite"/>
    </source>
</evidence>
<evidence type="ECO:0000256" key="18">
    <source>
        <dbReference type="PROSITE-ProRule" id="PRU00110"/>
    </source>
</evidence>
<dbReference type="Gene3D" id="1.10.287.130">
    <property type="match status" value="1"/>
</dbReference>
<evidence type="ECO:0000256" key="1">
    <source>
        <dbReference type="ARBA" id="ARBA00000085"/>
    </source>
</evidence>
<dbReference type="InterPro" id="IPR000700">
    <property type="entry name" value="PAS-assoc_C"/>
</dbReference>
<evidence type="ECO:0000256" key="4">
    <source>
        <dbReference type="ARBA" id="ARBA00012438"/>
    </source>
</evidence>
<dbReference type="SMART" id="SM00065">
    <property type="entry name" value="GAF"/>
    <property type="match status" value="1"/>
</dbReference>
<dbReference type="SUPFAM" id="SSF52172">
    <property type="entry name" value="CheY-like"/>
    <property type="match status" value="2"/>
</dbReference>
<evidence type="ECO:0000256" key="9">
    <source>
        <dbReference type="ARBA" id="ARBA00022741"/>
    </source>
</evidence>
<evidence type="ECO:0000256" key="15">
    <source>
        <dbReference type="ARBA" id="ARBA00064003"/>
    </source>
</evidence>
<dbReference type="Gene3D" id="3.30.450.20">
    <property type="entry name" value="PAS domain"/>
    <property type="match status" value="1"/>
</dbReference>
<dbReference type="Gene3D" id="3.40.50.2300">
    <property type="match status" value="2"/>
</dbReference>
<dbReference type="SUPFAM" id="SSF47226">
    <property type="entry name" value="Histidine-containing phosphotransfer domain, HPT domain"/>
    <property type="match status" value="1"/>
</dbReference>
<dbReference type="NCBIfam" id="TIGR00229">
    <property type="entry name" value="sensory_box"/>
    <property type="match status" value="1"/>
</dbReference>
<dbReference type="PANTHER" id="PTHR45339">
    <property type="entry name" value="HYBRID SIGNAL TRANSDUCTION HISTIDINE KINASE J"/>
    <property type="match status" value="1"/>
</dbReference>
<dbReference type="InterPro" id="IPR036097">
    <property type="entry name" value="HisK_dim/P_sf"/>
</dbReference>
<dbReference type="Gene3D" id="3.30.450.40">
    <property type="match status" value="1"/>
</dbReference>
<dbReference type="Pfam" id="PF01627">
    <property type="entry name" value="Hpt"/>
    <property type="match status" value="1"/>
</dbReference>
<keyword evidence="8 21" id="KW-0812">Transmembrane</keyword>
<dbReference type="SUPFAM" id="SSF55781">
    <property type="entry name" value="GAF domain-like"/>
    <property type="match status" value="1"/>
</dbReference>
<dbReference type="CDD" id="cd00088">
    <property type="entry name" value="HPT"/>
    <property type="match status" value="1"/>
</dbReference>
<dbReference type="InterPro" id="IPR013655">
    <property type="entry name" value="PAS_fold_3"/>
</dbReference>
<dbReference type="GO" id="GO:0005886">
    <property type="term" value="C:plasma membrane"/>
    <property type="evidence" value="ECO:0007669"/>
    <property type="project" value="UniProtKB-SubCell"/>
</dbReference>
<dbReference type="Gene3D" id="3.30.565.10">
    <property type="entry name" value="Histidine kinase-like ATPase, C-terminal domain"/>
    <property type="match status" value="1"/>
</dbReference>
<dbReference type="PROSITE" id="PS50112">
    <property type="entry name" value="PAS"/>
    <property type="match status" value="1"/>
</dbReference>
<evidence type="ECO:0000259" key="24">
    <source>
        <dbReference type="PROSITE" id="PS50112"/>
    </source>
</evidence>
<feature type="domain" description="Response regulatory" evidence="23">
    <location>
        <begin position="954"/>
        <end position="1071"/>
    </location>
</feature>
<dbReference type="EC" id="2.7.13.3" evidence="4"/>
<dbReference type="InterPro" id="IPR001610">
    <property type="entry name" value="PAC"/>
</dbReference>
<evidence type="ECO:0000259" key="23">
    <source>
        <dbReference type="PROSITE" id="PS50110"/>
    </source>
</evidence>
<feature type="modified residue" description="4-aspartylphosphate" evidence="19">
    <location>
        <position position="1148"/>
    </location>
</feature>
<dbReference type="InterPro" id="IPR029016">
    <property type="entry name" value="GAF-like_dom_sf"/>
</dbReference>
<evidence type="ECO:0000256" key="5">
    <source>
        <dbReference type="ARBA" id="ARBA00022475"/>
    </source>
</evidence>
<evidence type="ECO:0000259" key="25">
    <source>
        <dbReference type="PROSITE" id="PS50113"/>
    </source>
</evidence>
<evidence type="ECO:0000256" key="12">
    <source>
        <dbReference type="ARBA" id="ARBA00022989"/>
    </source>
</evidence>
<feature type="modified residue" description="Phosphohistidine" evidence="18">
    <location>
        <position position="1318"/>
    </location>
</feature>
<keyword evidence="9" id="KW-0547">Nucleotide-binding</keyword>
<dbReference type="Pfam" id="PF00672">
    <property type="entry name" value="HAMP"/>
    <property type="match status" value="1"/>
</dbReference>
<dbReference type="CDD" id="cd16922">
    <property type="entry name" value="HATPase_EvgS-ArcB-TorS-like"/>
    <property type="match status" value="1"/>
</dbReference>
<evidence type="ECO:0000256" key="2">
    <source>
        <dbReference type="ARBA" id="ARBA00004651"/>
    </source>
</evidence>
<feature type="modified residue" description="4-aspartylphosphate" evidence="19">
    <location>
        <position position="1004"/>
    </location>
</feature>
<dbReference type="InterPro" id="IPR036890">
    <property type="entry name" value="HATPase_C_sf"/>
</dbReference>
<dbReference type="InterPro" id="IPR007892">
    <property type="entry name" value="CHASE4"/>
</dbReference>
<evidence type="ECO:0000256" key="8">
    <source>
        <dbReference type="ARBA" id="ARBA00022692"/>
    </source>
</evidence>
<dbReference type="GO" id="GO:0005524">
    <property type="term" value="F:ATP binding"/>
    <property type="evidence" value="ECO:0007669"/>
    <property type="project" value="UniProtKB-KW"/>
</dbReference>
<keyword evidence="13" id="KW-0902">Two-component regulatory system</keyword>
<feature type="domain" description="HPt" evidence="27">
    <location>
        <begin position="1279"/>
        <end position="1372"/>
    </location>
</feature>
<keyword evidence="12 21" id="KW-1133">Transmembrane helix</keyword>
<dbReference type="InterPro" id="IPR003660">
    <property type="entry name" value="HAMP_dom"/>
</dbReference>
<dbReference type="Pfam" id="PF05228">
    <property type="entry name" value="CHASE4"/>
    <property type="match status" value="1"/>
</dbReference>
<evidence type="ECO:0000256" key="6">
    <source>
        <dbReference type="ARBA" id="ARBA00022553"/>
    </source>
</evidence>
<evidence type="ECO:0000256" key="14">
    <source>
        <dbReference type="ARBA" id="ARBA00023136"/>
    </source>
</evidence>
<comment type="subcellular location">
    <subcellularLocation>
        <location evidence="2">Cell membrane</location>
        <topology evidence="2">Multi-pass membrane protein</topology>
    </subcellularLocation>
</comment>
<accession>A0A6H1TYL7</accession>
<dbReference type="InterPro" id="IPR005467">
    <property type="entry name" value="His_kinase_dom"/>
</dbReference>
<feature type="domain" description="PAS" evidence="24">
    <location>
        <begin position="398"/>
        <end position="468"/>
    </location>
</feature>
<dbReference type="PROSITE" id="PS50110">
    <property type="entry name" value="RESPONSE_REGULATORY"/>
    <property type="match status" value="2"/>
</dbReference>
<comment type="similarity">
    <text evidence="3">In the N-terminal section; belongs to the phytochrome family.</text>
</comment>
<evidence type="ECO:0000313" key="29">
    <source>
        <dbReference type="Proteomes" id="UP000500857"/>
    </source>
</evidence>
<dbReference type="RefSeq" id="WP_168569860.1">
    <property type="nucleotide sequence ID" value="NZ_CP051167.1"/>
</dbReference>
<dbReference type="FunFam" id="3.30.565.10:FF:000010">
    <property type="entry name" value="Sensor histidine kinase RcsC"/>
    <property type="match status" value="1"/>
</dbReference>
<evidence type="ECO:0000256" key="19">
    <source>
        <dbReference type="PROSITE-ProRule" id="PRU00169"/>
    </source>
</evidence>
<evidence type="ECO:0000256" key="3">
    <source>
        <dbReference type="ARBA" id="ARBA00006402"/>
    </source>
</evidence>
<comment type="catalytic activity">
    <reaction evidence="1">
        <text>ATP + protein L-histidine = ADP + protein N-phospho-L-histidine.</text>
        <dbReference type="EC" id="2.7.13.3"/>
    </reaction>
</comment>
<dbReference type="PANTHER" id="PTHR45339:SF1">
    <property type="entry name" value="HYBRID SIGNAL TRANSDUCTION HISTIDINE KINASE J"/>
    <property type="match status" value="1"/>
</dbReference>
<dbReference type="Pfam" id="PF01590">
    <property type="entry name" value="GAF"/>
    <property type="match status" value="1"/>
</dbReference>
<gene>
    <name evidence="28" type="ORF">HCG48_14885</name>
</gene>
<dbReference type="InterPro" id="IPR004358">
    <property type="entry name" value="Sig_transdc_His_kin-like_C"/>
</dbReference>
<dbReference type="CDD" id="cd17546">
    <property type="entry name" value="REC_hyHK_CKI1_RcsC-like"/>
    <property type="match status" value="1"/>
</dbReference>
<dbReference type="Pfam" id="PF02518">
    <property type="entry name" value="HATPase_c"/>
    <property type="match status" value="1"/>
</dbReference>
<dbReference type="CDD" id="cd00130">
    <property type="entry name" value="PAS"/>
    <property type="match status" value="1"/>
</dbReference>
<evidence type="ECO:0000313" key="28">
    <source>
        <dbReference type="EMBL" id="QIZ71708.1"/>
    </source>
</evidence>
<evidence type="ECO:0000256" key="7">
    <source>
        <dbReference type="ARBA" id="ARBA00022679"/>
    </source>
</evidence>
<evidence type="ECO:0000256" key="11">
    <source>
        <dbReference type="ARBA" id="ARBA00022840"/>
    </source>
</evidence>
<dbReference type="Pfam" id="PF00072">
    <property type="entry name" value="Response_reg"/>
    <property type="match status" value="2"/>
</dbReference>
<protein>
    <recommendedName>
        <fullName evidence="17">Circadian input-output histidine kinase CikA</fullName>
        <ecNumber evidence="4">2.7.13.3</ecNumber>
    </recommendedName>
    <alternativeName>
        <fullName evidence="16">Sensory/regulatory protein RpfC</fullName>
    </alternativeName>
</protein>
<keyword evidence="11" id="KW-0067">ATP-binding</keyword>
<dbReference type="FunFam" id="1.10.287.130:FF:000002">
    <property type="entry name" value="Two-component osmosensing histidine kinase"/>
    <property type="match status" value="1"/>
</dbReference>
<dbReference type="SMART" id="SM00086">
    <property type="entry name" value="PAC"/>
    <property type="match status" value="1"/>
</dbReference>
<feature type="region of interest" description="Disordered" evidence="20">
    <location>
        <begin position="1236"/>
        <end position="1264"/>
    </location>
</feature>
<keyword evidence="7" id="KW-0808">Transferase</keyword>